<evidence type="ECO:0000256" key="1">
    <source>
        <dbReference type="SAM" id="Coils"/>
    </source>
</evidence>
<feature type="region of interest" description="Disordered" evidence="2">
    <location>
        <begin position="1"/>
        <end position="31"/>
    </location>
</feature>
<feature type="coiled-coil region" evidence="1">
    <location>
        <begin position="175"/>
        <end position="202"/>
    </location>
</feature>
<comment type="caution">
    <text evidence="4">The sequence shown here is derived from an EMBL/GenBank/DDBJ whole genome shotgun (WGS) entry which is preliminary data.</text>
</comment>
<name>A0AA39IQB3_9BILA</name>
<keyword evidence="5" id="KW-1185">Reference proteome</keyword>
<feature type="coiled-coil region" evidence="1">
    <location>
        <begin position="35"/>
        <end position="69"/>
    </location>
</feature>
<dbReference type="InterPro" id="IPR013087">
    <property type="entry name" value="Znf_C2H2_type"/>
</dbReference>
<dbReference type="PANTHER" id="PTHR43941:SF1">
    <property type="entry name" value="STRUCTURAL MAINTENANCE OF CHROMOSOMES PROTEIN 2"/>
    <property type="match status" value="1"/>
</dbReference>
<feature type="compositionally biased region" description="Low complexity" evidence="2">
    <location>
        <begin position="18"/>
        <end position="27"/>
    </location>
</feature>
<evidence type="ECO:0000313" key="5">
    <source>
        <dbReference type="Proteomes" id="UP001175271"/>
    </source>
</evidence>
<gene>
    <name evidence="4" type="ORF">QR680_010844</name>
</gene>
<feature type="domain" description="C2H2-type" evidence="3">
    <location>
        <begin position="382"/>
        <end position="402"/>
    </location>
</feature>
<dbReference type="Proteomes" id="UP001175271">
    <property type="component" value="Unassembled WGS sequence"/>
</dbReference>
<dbReference type="EMBL" id="JAUCMV010000001">
    <property type="protein sequence ID" value="KAK0428515.1"/>
    <property type="molecule type" value="Genomic_DNA"/>
</dbReference>
<dbReference type="PANTHER" id="PTHR43941">
    <property type="entry name" value="STRUCTURAL MAINTENANCE OF CHROMOSOMES PROTEIN 2"/>
    <property type="match status" value="1"/>
</dbReference>
<protein>
    <recommendedName>
        <fullName evidence="3">C2H2-type domain-containing protein</fullName>
    </recommendedName>
</protein>
<keyword evidence="1" id="KW-0175">Coiled coil</keyword>
<evidence type="ECO:0000313" key="4">
    <source>
        <dbReference type="EMBL" id="KAK0428515.1"/>
    </source>
</evidence>
<evidence type="ECO:0000259" key="3">
    <source>
        <dbReference type="PROSITE" id="PS00028"/>
    </source>
</evidence>
<reference evidence="4" key="1">
    <citation type="submission" date="2023-06" db="EMBL/GenBank/DDBJ databases">
        <title>Genomic analysis of the entomopathogenic nematode Steinernema hermaphroditum.</title>
        <authorList>
            <person name="Schwarz E.M."/>
            <person name="Heppert J.K."/>
            <person name="Baniya A."/>
            <person name="Schwartz H.T."/>
            <person name="Tan C.-H."/>
            <person name="Antoshechkin I."/>
            <person name="Sternberg P.W."/>
            <person name="Goodrich-Blair H."/>
            <person name="Dillman A.R."/>
        </authorList>
    </citation>
    <scope>NUCLEOTIDE SEQUENCE</scope>
    <source>
        <strain evidence="4">PS9179</strain>
        <tissue evidence="4">Whole animal</tissue>
    </source>
</reference>
<feature type="compositionally biased region" description="Basic and acidic residues" evidence="2">
    <location>
        <begin position="1"/>
        <end position="10"/>
    </location>
</feature>
<accession>A0AA39IQB3</accession>
<evidence type="ECO:0000256" key="2">
    <source>
        <dbReference type="SAM" id="MobiDB-lite"/>
    </source>
</evidence>
<dbReference type="SMART" id="SM00355">
    <property type="entry name" value="ZnF_C2H2"/>
    <property type="match status" value="3"/>
</dbReference>
<dbReference type="AlphaFoldDB" id="A0AA39IQB3"/>
<sequence>MAKKEQENQKAKTLMHHSSSSSRGGSSPKLENAMVNAYKERITEYESDIEKLWKELEEAKAELAKRDDEEKDWLSKERGYEMRISTLKSTNHEIIGMGEALQDECKKLMGKVAERDKTIDQKNTAIESENDELKDMLALCTSAAAERDAERRVNKLLTDTCKLLQSEVSSANAILSEKTAKREQALQRVAALKAELMDQKDEMGVLVQGVRELVQKALSREVMHCYIYDVITVSYCASRRHKEFLIIADSDSESECSDSDESMESDALPVKKPRRTIWKCRECETTIRGQQAHRLYHVSGHENLKVECPLDECDMLMAITSVSAQLLNTHNKTIGSLRLEEKDPRDRDRKECLRKASGAEGKYFTLGGFVEGIEEQKDPSKCKKCGEELGTSQGKRDHIAVHLKLKIPCPVGRCDQLCHWSGLARHLKRIHKKKISSLDKHEQKRLEEAREAYKAGSITDSVLEAQRHLHEERERLVDVITNEFLLDVKTNKERINSAHRSKQMIERYEQCTDKLLSLYEDEHVI</sequence>
<proteinExistence type="predicted"/>
<organism evidence="4 5">
    <name type="scientific">Steinernema hermaphroditum</name>
    <dbReference type="NCBI Taxonomy" id="289476"/>
    <lineage>
        <taxon>Eukaryota</taxon>
        <taxon>Metazoa</taxon>
        <taxon>Ecdysozoa</taxon>
        <taxon>Nematoda</taxon>
        <taxon>Chromadorea</taxon>
        <taxon>Rhabditida</taxon>
        <taxon>Tylenchina</taxon>
        <taxon>Panagrolaimomorpha</taxon>
        <taxon>Strongyloidoidea</taxon>
        <taxon>Steinernematidae</taxon>
        <taxon>Steinernema</taxon>
    </lineage>
</organism>
<dbReference type="PROSITE" id="PS00028">
    <property type="entry name" value="ZINC_FINGER_C2H2_1"/>
    <property type="match status" value="1"/>
</dbReference>